<evidence type="ECO:0000313" key="2">
    <source>
        <dbReference type="EMBL" id="REE00995.1"/>
    </source>
</evidence>
<evidence type="ECO:0000256" key="1">
    <source>
        <dbReference type="ARBA" id="ARBA00093770"/>
    </source>
</evidence>
<reference evidence="2 3" key="1">
    <citation type="submission" date="2018-07" db="EMBL/GenBank/DDBJ databases">
        <title>Genomic Encyclopedia of Type Strains, Phase IV (KMG-IV): sequencing the most valuable type-strain genomes for metagenomic binning, comparative biology and taxonomic classification.</title>
        <authorList>
            <person name="Goeker M."/>
        </authorList>
    </citation>
    <scope>NUCLEOTIDE SEQUENCE [LARGE SCALE GENOMIC DNA]</scope>
    <source>
        <strain evidence="2 3">DSM 4134</strain>
    </source>
</reference>
<keyword evidence="3" id="KW-1185">Reference proteome</keyword>
<sequence>MIQIDHTLISDDIKEQFFVCDLDKCKGACCVEGDLGAPLEKDELPGIEEVVEVVKPYLSSEAIAALEEHGAYLLDEDGDFSTTTIDNKECAFAFYDDKGILKCSIEQAWRDGKTDVQKPVSCHLYPIRVAKLHEFLALNYDRWHICAPACELGEKLSVPVYKFLKDPLIRRFGEDWYQRLVAEIEGERS</sequence>
<comment type="similarity">
    <text evidence="1">Belongs to the Rv0495c family.</text>
</comment>
<dbReference type="RefSeq" id="WP_115867090.1">
    <property type="nucleotide sequence ID" value="NZ_QREG01000004.1"/>
</dbReference>
<organism evidence="2 3">
    <name type="scientific">Marinoscillum furvescens DSM 4134</name>
    <dbReference type="NCBI Taxonomy" id="1122208"/>
    <lineage>
        <taxon>Bacteria</taxon>
        <taxon>Pseudomonadati</taxon>
        <taxon>Bacteroidota</taxon>
        <taxon>Cytophagia</taxon>
        <taxon>Cytophagales</taxon>
        <taxon>Reichenbachiellaceae</taxon>
        <taxon>Marinoscillum</taxon>
    </lineage>
</organism>
<dbReference type="Pfam" id="PF11307">
    <property type="entry name" value="DUF3109"/>
    <property type="match status" value="1"/>
</dbReference>
<dbReference type="AlphaFoldDB" id="A0A3D9L4P9"/>
<evidence type="ECO:0000313" key="3">
    <source>
        <dbReference type="Proteomes" id="UP000256779"/>
    </source>
</evidence>
<name>A0A3D9L4P9_MARFU</name>
<protein>
    <submittedName>
        <fullName evidence="2">Uncharacterized protein DUF3109</fullName>
    </submittedName>
</protein>
<accession>A0A3D9L4P9</accession>
<proteinExistence type="inferred from homology"/>
<dbReference type="EMBL" id="QREG01000004">
    <property type="protein sequence ID" value="REE00995.1"/>
    <property type="molecule type" value="Genomic_DNA"/>
</dbReference>
<comment type="caution">
    <text evidence="2">The sequence shown here is derived from an EMBL/GenBank/DDBJ whole genome shotgun (WGS) entry which is preliminary data.</text>
</comment>
<dbReference type="InterPro" id="IPR021458">
    <property type="entry name" value="Rv0495c"/>
</dbReference>
<dbReference type="Proteomes" id="UP000256779">
    <property type="component" value="Unassembled WGS sequence"/>
</dbReference>
<dbReference type="OrthoDB" id="597501at2"/>
<gene>
    <name evidence="2" type="ORF">C7460_10414</name>
</gene>